<reference evidence="2 3" key="1">
    <citation type="submission" date="2011-08" db="EMBL/GenBank/DDBJ databases">
        <authorList>
            <person name="Weinstock G."/>
            <person name="Sodergren E."/>
            <person name="Clifton S."/>
            <person name="Fulton L."/>
            <person name="Fulton B."/>
            <person name="Courtney L."/>
            <person name="Fronick C."/>
            <person name="Harrison M."/>
            <person name="Strong C."/>
            <person name="Farmer C."/>
            <person name="Delahaunty K."/>
            <person name="Markovic C."/>
            <person name="Hall O."/>
            <person name="Minx P."/>
            <person name="Tomlinson C."/>
            <person name="Mitreva M."/>
            <person name="Hou S."/>
            <person name="Chen J."/>
            <person name="Wollam A."/>
            <person name="Pepin K.H."/>
            <person name="Johnson M."/>
            <person name="Bhonagiri V."/>
            <person name="Zhang X."/>
            <person name="Suruliraj S."/>
            <person name="Warren W."/>
            <person name="Chinwalla A."/>
            <person name="Mardis E.R."/>
            <person name="Wilson R.K."/>
        </authorList>
    </citation>
    <scope>NUCLEOTIDE SEQUENCE [LARGE SCALE GENOMIC DNA]</scope>
    <source>
        <strain evidence="2 3">ATCC 51873</strain>
    </source>
</reference>
<keyword evidence="1" id="KW-0812">Transmembrane</keyword>
<evidence type="ECO:0000313" key="3">
    <source>
        <dbReference type="Proteomes" id="UP000005959"/>
    </source>
</evidence>
<protein>
    <submittedName>
        <fullName evidence="2">Uncharacterized protein</fullName>
    </submittedName>
</protein>
<dbReference type="AlphaFoldDB" id="G9Y740"/>
<dbReference type="Proteomes" id="UP000005959">
    <property type="component" value="Unassembled WGS sequence"/>
</dbReference>
<evidence type="ECO:0000256" key="1">
    <source>
        <dbReference type="SAM" id="Phobius"/>
    </source>
</evidence>
<proteinExistence type="predicted"/>
<keyword evidence="1" id="KW-1133">Transmembrane helix</keyword>
<accession>G9Y740</accession>
<feature type="transmembrane region" description="Helical" evidence="1">
    <location>
        <begin position="38"/>
        <end position="57"/>
    </location>
</feature>
<gene>
    <name evidence="2" type="ORF">HMPREF0454_02394</name>
</gene>
<keyword evidence="1" id="KW-0472">Membrane</keyword>
<organism evidence="2 3">
    <name type="scientific">Hafnia alvei ATCC 51873</name>
    <dbReference type="NCBI Taxonomy" id="1002364"/>
    <lineage>
        <taxon>Bacteria</taxon>
        <taxon>Pseudomonadati</taxon>
        <taxon>Pseudomonadota</taxon>
        <taxon>Gammaproteobacteria</taxon>
        <taxon>Enterobacterales</taxon>
        <taxon>Hafniaceae</taxon>
        <taxon>Hafnia</taxon>
    </lineage>
</organism>
<comment type="caution">
    <text evidence="2">The sequence shown here is derived from an EMBL/GenBank/DDBJ whole genome shotgun (WGS) entry which is preliminary data.</text>
</comment>
<name>G9Y740_HAFAL</name>
<dbReference type="HOGENOM" id="CLU_2861490_0_0_6"/>
<sequence length="64" mass="7008">MNIQSKLTFLNAPILRALHHNQAKATLICAVSPRKARFFILGLLFASLVLLPPFGGITDENCSD</sequence>
<evidence type="ECO:0000313" key="2">
    <source>
        <dbReference type="EMBL" id="EHM42299.1"/>
    </source>
</evidence>
<dbReference type="EMBL" id="AGCI01000057">
    <property type="protein sequence ID" value="EHM42299.1"/>
    <property type="molecule type" value="Genomic_DNA"/>
</dbReference>